<name>A0ABW5BKT9_9PROT</name>
<feature type="transmembrane region" description="Helical" evidence="1">
    <location>
        <begin position="78"/>
        <end position="99"/>
    </location>
</feature>
<dbReference type="SUPFAM" id="SSF103473">
    <property type="entry name" value="MFS general substrate transporter"/>
    <property type="match status" value="1"/>
</dbReference>
<gene>
    <name evidence="2" type="ORF">ACFSKO_10545</name>
</gene>
<keyword evidence="1" id="KW-1133">Transmembrane helix</keyword>
<dbReference type="EMBL" id="JBHUII010000004">
    <property type="protein sequence ID" value="MFD2206055.1"/>
    <property type="molecule type" value="Genomic_DNA"/>
</dbReference>
<evidence type="ECO:0000313" key="3">
    <source>
        <dbReference type="Proteomes" id="UP001597294"/>
    </source>
</evidence>
<feature type="transmembrane region" description="Helical" evidence="1">
    <location>
        <begin position="245"/>
        <end position="264"/>
    </location>
</feature>
<feature type="transmembrane region" description="Helical" evidence="1">
    <location>
        <begin position="416"/>
        <end position="433"/>
    </location>
</feature>
<feature type="transmembrane region" description="Helical" evidence="1">
    <location>
        <begin position="142"/>
        <end position="163"/>
    </location>
</feature>
<feature type="transmembrane region" description="Helical" evidence="1">
    <location>
        <begin position="50"/>
        <end position="71"/>
    </location>
</feature>
<evidence type="ECO:0000313" key="2">
    <source>
        <dbReference type="EMBL" id="MFD2206055.1"/>
    </source>
</evidence>
<feature type="transmembrane region" description="Helical" evidence="1">
    <location>
        <begin position="175"/>
        <end position="194"/>
    </location>
</feature>
<keyword evidence="1" id="KW-0472">Membrane</keyword>
<feature type="transmembrane region" description="Helical" evidence="1">
    <location>
        <begin position="214"/>
        <end position="233"/>
    </location>
</feature>
<feature type="transmembrane region" description="Helical" evidence="1">
    <location>
        <begin position="355"/>
        <end position="375"/>
    </location>
</feature>
<comment type="caution">
    <text evidence="2">The sequence shown here is derived from an EMBL/GenBank/DDBJ whole genome shotgun (WGS) entry which is preliminary data.</text>
</comment>
<evidence type="ECO:0000256" key="1">
    <source>
        <dbReference type="SAM" id="Phobius"/>
    </source>
</evidence>
<protein>
    <recommendedName>
        <fullName evidence="4">Major facilitator superfamily (MFS) profile domain-containing protein</fullName>
    </recommendedName>
</protein>
<sequence>MNKLLGVVSLAVLSFVFLGNALKSVVTSTVFVTEGEFASFLNISVDKTQILVELLIGSSVMALAVAPFLLTRDRAQKIATLSALIAGGCYAALGLTMLWGPPLFLRELMVITSFALGGFFISFFAPIAQLAINEVDNERERVLLTTVWTAAQPVAFLITPQLVKYVALDIGTGNYFLIFSAFPVLYLFLTRTVLKRPETIPKLKAAPVLSPSKIDWQTISYIIVAIAAFEAWTLSNSLAGVTSPISLSLMAIFFVIALITALYFKKRKLANVEETSQNLRNTTIRKSLPPTATFLLIGLFILEIPSTGFFDGAYLVRHLCAPNLIQDRASLGAAAQIAAVVFGGAVFVRWPRLMPVLLISGILLLLLGSLGYIRYPDLPVDASFFYTSKMVASAGMGLVTTVIVGVVMAECRGNPIMSLLPALIIMFGTEFGLEVLEIVYQGAKLYGMQEVEAYRVIFIAQIAAIVIALVPCIEGLWLKHKSLKDPQVAATH</sequence>
<evidence type="ECO:0008006" key="4">
    <source>
        <dbReference type="Google" id="ProtNLM"/>
    </source>
</evidence>
<feature type="transmembrane region" description="Helical" evidence="1">
    <location>
        <begin position="111"/>
        <end position="130"/>
    </location>
</feature>
<dbReference type="Gene3D" id="1.20.1250.20">
    <property type="entry name" value="MFS general substrate transporter like domains"/>
    <property type="match status" value="1"/>
</dbReference>
<proteinExistence type="predicted"/>
<feature type="transmembrane region" description="Helical" evidence="1">
    <location>
        <begin position="390"/>
        <end position="409"/>
    </location>
</feature>
<keyword evidence="1" id="KW-0812">Transmembrane</keyword>
<dbReference type="Proteomes" id="UP001597294">
    <property type="component" value="Unassembled WGS sequence"/>
</dbReference>
<dbReference type="RefSeq" id="WP_380251263.1">
    <property type="nucleotide sequence ID" value="NZ_JBHUII010000004.1"/>
</dbReference>
<feature type="transmembrane region" description="Helical" evidence="1">
    <location>
        <begin position="453"/>
        <end position="477"/>
    </location>
</feature>
<feature type="transmembrane region" description="Helical" evidence="1">
    <location>
        <begin position="328"/>
        <end position="348"/>
    </location>
</feature>
<accession>A0ABW5BKT9</accession>
<keyword evidence="3" id="KW-1185">Reference proteome</keyword>
<dbReference type="InterPro" id="IPR036259">
    <property type="entry name" value="MFS_trans_sf"/>
</dbReference>
<reference evidence="3" key="1">
    <citation type="journal article" date="2019" name="Int. J. Syst. Evol. Microbiol.">
        <title>The Global Catalogue of Microorganisms (GCM) 10K type strain sequencing project: providing services to taxonomists for standard genome sequencing and annotation.</title>
        <authorList>
            <consortium name="The Broad Institute Genomics Platform"/>
            <consortium name="The Broad Institute Genome Sequencing Center for Infectious Disease"/>
            <person name="Wu L."/>
            <person name="Ma J."/>
        </authorList>
    </citation>
    <scope>NUCLEOTIDE SEQUENCE [LARGE SCALE GENOMIC DNA]</scope>
    <source>
        <strain evidence="3">CGMCC 4.7192</strain>
    </source>
</reference>
<feature type="transmembrane region" description="Helical" evidence="1">
    <location>
        <begin position="294"/>
        <end position="316"/>
    </location>
</feature>
<organism evidence="2 3">
    <name type="scientific">Kiloniella antarctica</name>
    <dbReference type="NCBI Taxonomy" id="1550907"/>
    <lineage>
        <taxon>Bacteria</taxon>
        <taxon>Pseudomonadati</taxon>
        <taxon>Pseudomonadota</taxon>
        <taxon>Alphaproteobacteria</taxon>
        <taxon>Rhodospirillales</taxon>
        <taxon>Kiloniellaceae</taxon>
        <taxon>Kiloniella</taxon>
    </lineage>
</organism>